<dbReference type="GO" id="GO:0006281">
    <property type="term" value="P:DNA repair"/>
    <property type="evidence" value="ECO:0007669"/>
    <property type="project" value="UniProtKB-KW"/>
</dbReference>
<evidence type="ECO:0000259" key="12">
    <source>
        <dbReference type="PROSITE" id="PS01124"/>
    </source>
</evidence>
<dbReference type="PROSITE" id="PS01124">
    <property type="entry name" value="HTH_ARAC_FAMILY_2"/>
    <property type="match status" value="1"/>
</dbReference>
<keyword evidence="11" id="KW-0234">DNA repair</keyword>
<evidence type="ECO:0000256" key="5">
    <source>
        <dbReference type="ARBA" id="ARBA00022763"/>
    </source>
</evidence>
<evidence type="ECO:0000313" key="14">
    <source>
        <dbReference type="Proteomes" id="UP000503088"/>
    </source>
</evidence>
<evidence type="ECO:0000313" key="13">
    <source>
        <dbReference type="EMBL" id="QKG83807.1"/>
    </source>
</evidence>
<keyword evidence="7" id="KW-0805">Transcription regulation</keyword>
<dbReference type="PIRSF" id="PIRSF000408">
    <property type="entry name" value="Alkyltransferas_AdaA"/>
    <property type="match status" value="1"/>
</dbReference>
<dbReference type="GO" id="GO:0008168">
    <property type="term" value="F:methyltransferase activity"/>
    <property type="evidence" value="ECO:0007669"/>
    <property type="project" value="UniProtKB-KW"/>
</dbReference>
<dbReference type="SUPFAM" id="SSF57884">
    <property type="entry name" value="Ada DNA repair protein, N-terminal domain (N-Ada 10)"/>
    <property type="match status" value="1"/>
</dbReference>
<keyword evidence="4" id="KW-0479">Metal-binding</keyword>
<keyword evidence="14" id="KW-1185">Reference proteome</keyword>
<dbReference type="Proteomes" id="UP000503088">
    <property type="component" value="Chromosome"/>
</dbReference>
<evidence type="ECO:0000256" key="11">
    <source>
        <dbReference type="ARBA" id="ARBA00023204"/>
    </source>
</evidence>
<dbReference type="PANTHER" id="PTHR43280:SF28">
    <property type="entry name" value="HTH-TYPE TRANSCRIPTIONAL ACTIVATOR RHAS"/>
    <property type="match status" value="1"/>
</dbReference>
<dbReference type="InterPro" id="IPR004026">
    <property type="entry name" value="Ada_DNA_repair_Zn-bd"/>
</dbReference>
<gene>
    <name evidence="13" type="ORF">GXN76_04495</name>
</gene>
<keyword evidence="8" id="KW-0238">DNA-binding</keyword>
<protein>
    <submittedName>
        <fullName evidence="13">Methylphosphotriester-DNA--protein-cysteine methyltransferase family protein</fullName>
    </submittedName>
</protein>
<evidence type="ECO:0000256" key="8">
    <source>
        <dbReference type="ARBA" id="ARBA00023125"/>
    </source>
</evidence>
<keyword evidence="3 13" id="KW-0808">Transferase</keyword>
<dbReference type="PRINTS" id="PR00032">
    <property type="entry name" value="HTHARAC"/>
</dbReference>
<dbReference type="InterPro" id="IPR018060">
    <property type="entry name" value="HTH_AraC"/>
</dbReference>
<accession>A0A7D3XPB7</accession>
<dbReference type="GO" id="GO:0008270">
    <property type="term" value="F:zinc ion binding"/>
    <property type="evidence" value="ECO:0007669"/>
    <property type="project" value="InterPro"/>
</dbReference>
<evidence type="ECO:0000256" key="3">
    <source>
        <dbReference type="ARBA" id="ARBA00022679"/>
    </source>
</evidence>
<evidence type="ECO:0000256" key="9">
    <source>
        <dbReference type="ARBA" id="ARBA00023159"/>
    </source>
</evidence>
<dbReference type="PROSITE" id="PS00041">
    <property type="entry name" value="HTH_ARAC_FAMILY_1"/>
    <property type="match status" value="1"/>
</dbReference>
<evidence type="ECO:0000256" key="1">
    <source>
        <dbReference type="ARBA" id="ARBA00001947"/>
    </source>
</evidence>
<dbReference type="GO" id="GO:0043565">
    <property type="term" value="F:sequence-specific DNA binding"/>
    <property type="evidence" value="ECO:0007669"/>
    <property type="project" value="InterPro"/>
</dbReference>
<organism evidence="13 14">
    <name type="scientific">Kroppenstedtia pulmonis</name>
    <dbReference type="NCBI Taxonomy" id="1380685"/>
    <lineage>
        <taxon>Bacteria</taxon>
        <taxon>Bacillati</taxon>
        <taxon>Bacillota</taxon>
        <taxon>Bacilli</taxon>
        <taxon>Bacillales</taxon>
        <taxon>Thermoactinomycetaceae</taxon>
        <taxon>Kroppenstedtia</taxon>
    </lineage>
</organism>
<dbReference type="EMBL" id="CP048104">
    <property type="protein sequence ID" value="QKG83807.1"/>
    <property type="molecule type" value="Genomic_DNA"/>
</dbReference>
<evidence type="ECO:0000256" key="4">
    <source>
        <dbReference type="ARBA" id="ARBA00022723"/>
    </source>
</evidence>
<dbReference type="KEGG" id="kpul:GXN76_04495"/>
<name>A0A7D3XPB7_9BACL</name>
<dbReference type="InterPro" id="IPR016220">
    <property type="entry name" value="Me-P-triester_DNA_alkyl-Trfase"/>
</dbReference>
<keyword evidence="9" id="KW-0010">Activator</keyword>
<dbReference type="InterPro" id="IPR020449">
    <property type="entry name" value="Tscrpt_reg_AraC-type_HTH"/>
</dbReference>
<evidence type="ECO:0000256" key="2">
    <source>
        <dbReference type="ARBA" id="ARBA00022603"/>
    </source>
</evidence>
<keyword evidence="5" id="KW-0227">DNA damage</keyword>
<keyword evidence="6" id="KW-0862">Zinc</keyword>
<keyword evidence="10" id="KW-0804">Transcription</keyword>
<dbReference type="Gene3D" id="1.10.10.60">
    <property type="entry name" value="Homeodomain-like"/>
    <property type="match status" value="2"/>
</dbReference>
<dbReference type="GO" id="GO:0032259">
    <property type="term" value="P:methylation"/>
    <property type="evidence" value="ECO:0007669"/>
    <property type="project" value="UniProtKB-KW"/>
</dbReference>
<dbReference type="Pfam" id="PF12833">
    <property type="entry name" value="HTH_18"/>
    <property type="match status" value="1"/>
</dbReference>
<dbReference type="InterPro" id="IPR009057">
    <property type="entry name" value="Homeodomain-like_sf"/>
</dbReference>
<comment type="cofactor">
    <cofactor evidence="1">
        <name>Zn(2+)</name>
        <dbReference type="ChEBI" id="CHEBI:29105"/>
    </cofactor>
</comment>
<dbReference type="AlphaFoldDB" id="A0A7D3XPB7"/>
<dbReference type="PANTHER" id="PTHR43280">
    <property type="entry name" value="ARAC-FAMILY TRANSCRIPTIONAL REGULATOR"/>
    <property type="match status" value="1"/>
</dbReference>
<dbReference type="InterPro" id="IPR035451">
    <property type="entry name" value="Ada-like_dom_sf"/>
</dbReference>
<dbReference type="Pfam" id="PF02805">
    <property type="entry name" value="Ada_Zn_binding"/>
    <property type="match status" value="1"/>
</dbReference>
<feature type="domain" description="HTH araC/xylS-type" evidence="12">
    <location>
        <begin position="87"/>
        <end position="185"/>
    </location>
</feature>
<dbReference type="RefSeq" id="WP_173220893.1">
    <property type="nucleotide sequence ID" value="NZ_CP048104.1"/>
</dbReference>
<evidence type="ECO:0000256" key="10">
    <source>
        <dbReference type="ARBA" id="ARBA00023163"/>
    </source>
</evidence>
<evidence type="ECO:0000256" key="7">
    <source>
        <dbReference type="ARBA" id="ARBA00023015"/>
    </source>
</evidence>
<evidence type="ECO:0000256" key="6">
    <source>
        <dbReference type="ARBA" id="ARBA00022833"/>
    </source>
</evidence>
<dbReference type="SUPFAM" id="SSF46689">
    <property type="entry name" value="Homeodomain-like"/>
    <property type="match status" value="2"/>
</dbReference>
<proteinExistence type="predicted"/>
<sequence length="196" mass="23154">MTPKKEPQIPMEFWKAIVENDSSYDDQFYYGVQTTRIFCRPSCKSRVPNRENVRIFQSAEHALSERFRPCKRCKPKGLYLPDEEWVQQITEWIDQHYHEKLTLTTLADMCHGSPYHLQRTFKRIKGLTPMEYVHQVRVSQAAYHLRTSDQPIAEIGMAAGFPNSSYFITFFKKKTGYTPAKYRKIHQTNYTMRNGT</sequence>
<dbReference type="SMART" id="SM00342">
    <property type="entry name" value="HTH_ARAC"/>
    <property type="match status" value="1"/>
</dbReference>
<keyword evidence="2 13" id="KW-0489">Methyltransferase</keyword>
<dbReference type="Gene3D" id="3.40.10.10">
    <property type="entry name" value="DNA Methylphosphotriester Repair Domain"/>
    <property type="match status" value="1"/>
</dbReference>
<reference evidence="13 14" key="1">
    <citation type="submission" date="2020-01" db="EMBL/GenBank/DDBJ databases">
        <authorList>
            <person name="Gulvik C.A."/>
            <person name="Batra D.G."/>
        </authorList>
    </citation>
    <scope>NUCLEOTIDE SEQUENCE [LARGE SCALE GENOMIC DNA]</scope>
    <source>
        <strain evidence="13 14">W9323</strain>
    </source>
</reference>
<dbReference type="GO" id="GO:0003700">
    <property type="term" value="F:DNA-binding transcription factor activity"/>
    <property type="evidence" value="ECO:0007669"/>
    <property type="project" value="InterPro"/>
</dbReference>
<dbReference type="InterPro" id="IPR018062">
    <property type="entry name" value="HTH_AraC-typ_CS"/>
</dbReference>